<keyword evidence="2" id="KW-0472">Membrane</keyword>
<keyword evidence="2" id="KW-0812">Transmembrane</keyword>
<dbReference type="InterPro" id="IPR030802">
    <property type="entry name" value="Permease_MalE"/>
</dbReference>
<dbReference type="RefSeq" id="WP_255919732.1">
    <property type="nucleotide sequence ID" value="NZ_JANFNG010000005.1"/>
</dbReference>
<dbReference type="Proteomes" id="UP001057702">
    <property type="component" value="Unassembled WGS sequence"/>
</dbReference>
<evidence type="ECO:0000313" key="4">
    <source>
        <dbReference type="Proteomes" id="UP001057702"/>
    </source>
</evidence>
<reference evidence="3" key="1">
    <citation type="submission" date="2022-06" db="EMBL/GenBank/DDBJ databases">
        <title>Draft genome sequence of Streptomyces sp. RB6PN25 isolated from peat swamp forest in Thailand.</title>
        <authorList>
            <person name="Duangmal K."/>
            <person name="Klaysubun C."/>
        </authorList>
    </citation>
    <scope>NUCLEOTIDE SEQUENCE</scope>
    <source>
        <strain evidence="3">RB6PN25</strain>
    </source>
</reference>
<keyword evidence="2" id="KW-1133">Transmembrane helix</keyword>
<keyword evidence="4" id="KW-1185">Reference proteome</keyword>
<evidence type="ECO:0000313" key="3">
    <source>
        <dbReference type="EMBL" id="MCQ4080820.1"/>
    </source>
</evidence>
<gene>
    <name evidence="3" type="ORF">NGB36_09450</name>
</gene>
<accession>A0ABT1PT26</accession>
<evidence type="ECO:0000256" key="2">
    <source>
        <dbReference type="SAM" id="Phobius"/>
    </source>
</evidence>
<sequence length="287" mass="30484">MTTVTESVPSPSARGEHRKARAATPGQPNALIAASETVGKIAVFGVRVIGDVPLTIGFYFSEVLRQAAILVRSSALIIWFMMFAIGSEVGLQGHYILDQVGASGYVGVFTAIGDLKAVSTSMWGWILAAKVGCGYVAEIGSMRISDEVDALEVMGVNSRAYLAGARLVAMWIAAPFLFFVGLGCQFFGSWVVAQVMLKSTSPGGYSNIFWSFQAPVDLLYALIWAQLLGTLVVVVGCFYGYTASGGPVDVGRNTAKSMMVNMIVVSACAVILYQLFFGTTIQTPIGN</sequence>
<evidence type="ECO:0000256" key="1">
    <source>
        <dbReference type="SAM" id="MobiDB-lite"/>
    </source>
</evidence>
<feature type="transmembrane region" description="Helical" evidence="2">
    <location>
        <begin position="168"/>
        <end position="197"/>
    </location>
</feature>
<feature type="compositionally biased region" description="Polar residues" evidence="1">
    <location>
        <begin position="1"/>
        <end position="10"/>
    </location>
</feature>
<feature type="transmembrane region" description="Helical" evidence="2">
    <location>
        <begin position="218"/>
        <end position="241"/>
    </location>
</feature>
<feature type="transmembrane region" description="Helical" evidence="2">
    <location>
        <begin position="67"/>
        <end position="85"/>
    </location>
</feature>
<dbReference type="Pfam" id="PF02405">
    <property type="entry name" value="MlaE"/>
    <property type="match status" value="1"/>
</dbReference>
<proteinExistence type="predicted"/>
<protein>
    <submittedName>
        <fullName evidence="3">ABC transporter permease</fullName>
    </submittedName>
</protein>
<dbReference type="PANTHER" id="PTHR30188">
    <property type="entry name" value="ABC TRANSPORTER PERMEASE PROTEIN-RELATED"/>
    <property type="match status" value="1"/>
</dbReference>
<feature type="transmembrane region" description="Helical" evidence="2">
    <location>
        <begin position="261"/>
        <end position="281"/>
    </location>
</feature>
<organism evidence="3 4">
    <name type="scientific">Streptomyces humicola</name>
    <dbReference type="NCBI Taxonomy" id="2953240"/>
    <lineage>
        <taxon>Bacteria</taxon>
        <taxon>Bacillati</taxon>
        <taxon>Actinomycetota</taxon>
        <taxon>Actinomycetes</taxon>
        <taxon>Kitasatosporales</taxon>
        <taxon>Streptomycetaceae</taxon>
        <taxon>Streptomyces</taxon>
    </lineage>
</organism>
<dbReference type="PANTHER" id="PTHR30188:SF13">
    <property type="entry name" value="CONSERVED HYPOTHETICAL INTEGRAL MEMBRANE PROTEIN YRBE3B"/>
    <property type="match status" value="1"/>
</dbReference>
<comment type="caution">
    <text evidence="3">The sequence shown here is derived from an EMBL/GenBank/DDBJ whole genome shotgun (WGS) entry which is preliminary data.</text>
</comment>
<dbReference type="EMBL" id="JANFNG010000005">
    <property type="protein sequence ID" value="MCQ4080820.1"/>
    <property type="molecule type" value="Genomic_DNA"/>
</dbReference>
<feature type="region of interest" description="Disordered" evidence="1">
    <location>
        <begin position="1"/>
        <end position="26"/>
    </location>
</feature>
<name>A0ABT1PT26_9ACTN</name>